<keyword evidence="2" id="KW-0812">Transmembrane</keyword>
<accession>A0A135S9B8</accession>
<dbReference type="OrthoDB" id="5428040at2759"/>
<organism evidence="3 4">
    <name type="scientific">Colletotrichum nymphaeae SA-01</name>
    <dbReference type="NCBI Taxonomy" id="1460502"/>
    <lineage>
        <taxon>Eukaryota</taxon>
        <taxon>Fungi</taxon>
        <taxon>Dikarya</taxon>
        <taxon>Ascomycota</taxon>
        <taxon>Pezizomycotina</taxon>
        <taxon>Sordariomycetes</taxon>
        <taxon>Hypocreomycetidae</taxon>
        <taxon>Glomerellales</taxon>
        <taxon>Glomerellaceae</taxon>
        <taxon>Colletotrichum</taxon>
        <taxon>Colletotrichum acutatum species complex</taxon>
    </lineage>
</organism>
<keyword evidence="2" id="KW-1133">Transmembrane helix</keyword>
<feature type="transmembrane region" description="Helical" evidence="2">
    <location>
        <begin position="73"/>
        <end position="98"/>
    </location>
</feature>
<gene>
    <name evidence="3" type="ORF">CNYM01_00989</name>
</gene>
<proteinExistence type="predicted"/>
<protein>
    <submittedName>
        <fullName evidence="3">Uncharacterized protein</fullName>
    </submittedName>
</protein>
<keyword evidence="2" id="KW-0472">Membrane</keyword>
<evidence type="ECO:0000313" key="3">
    <source>
        <dbReference type="EMBL" id="KXH32441.1"/>
    </source>
</evidence>
<feature type="compositionally biased region" description="Basic and acidic residues" evidence="1">
    <location>
        <begin position="7"/>
        <end position="25"/>
    </location>
</feature>
<dbReference type="Proteomes" id="UP000070054">
    <property type="component" value="Unassembled WGS sequence"/>
</dbReference>
<sequence length="405" mass="45380">MTSSHIRPLEEGRQLEDSTENRQSNHTDTCSSESVQVMSGDDRNRAGNHQEFAASLAPRLPEMNEARSNRLGLLLQFSIFTSLLALTIAMSFLSWLWWASRETALWRSWVLVPNRLQLSITLSSVIMRTSVSVLASISTTMIASVAVERRGVHLTDMAFMSISRFTSKGPLSFVSRSIKSSSIEIHLRILLIALVVTTLLSQFISTLLTLDLQPGKVSSFPYEVPKAFMFGEDDSTPALLSTLEQFRDFLVRHPRLFQSFAEYSESSYGEDGFEDTDPTVRAFLPVAAQEAREKLTSFTGMTRIFDSRVICLAPTLGIYDAQFYTSDRINVRGKVTFDTKLAQRAGISLTTSKPTEAMHFSCEHIIDPHPSPSTKPIRTLCYESTLDPPRDYVGRCNLHSQGTQR</sequence>
<evidence type="ECO:0000256" key="1">
    <source>
        <dbReference type="SAM" id="MobiDB-lite"/>
    </source>
</evidence>
<feature type="region of interest" description="Disordered" evidence="1">
    <location>
        <begin position="1"/>
        <end position="43"/>
    </location>
</feature>
<name>A0A135S9B8_9PEZI</name>
<dbReference type="AlphaFoldDB" id="A0A135S9B8"/>
<feature type="compositionally biased region" description="Polar residues" evidence="1">
    <location>
        <begin position="26"/>
        <end position="37"/>
    </location>
</feature>
<keyword evidence="4" id="KW-1185">Reference proteome</keyword>
<feature type="transmembrane region" description="Helical" evidence="2">
    <location>
        <begin position="189"/>
        <end position="210"/>
    </location>
</feature>
<evidence type="ECO:0000256" key="2">
    <source>
        <dbReference type="SAM" id="Phobius"/>
    </source>
</evidence>
<feature type="transmembrane region" description="Helical" evidence="2">
    <location>
        <begin position="118"/>
        <end position="147"/>
    </location>
</feature>
<reference evidence="3 4" key="1">
    <citation type="submission" date="2014-02" db="EMBL/GenBank/DDBJ databases">
        <title>The genome sequence of Colletotrichum nymphaeae SA-01.</title>
        <authorList>
            <person name="Baroncelli R."/>
            <person name="Thon M.R."/>
        </authorList>
    </citation>
    <scope>NUCLEOTIDE SEQUENCE [LARGE SCALE GENOMIC DNA]</scope>
    <source>
        <strain evidence="3 4">SA-01</strain>
    </source>
</reference>
<dbReference type="EMBL" id="JEMN01001582">
    <property type="protein sequence ID" value="KXH32441.1"/>
    <property type="molecule type" value="Genomic_DNA"/>
</dbReference>
<comment type="caution">
    <text evidence="3">The sequence shown here is derived from an EMBL/GenBank/DDBJ whole genome shotgun (WGS) entry which is preliminary data.</text>
</comment>
<evidence type="ECO:0000313" key="4">
    <source>
        <dbReference type="Proteomes" id="UP000070054"/>
    </source>
</evidence>